<feature type="compositionally biased region" description="Pro residues" evidence="2">
    <location>
        <begin position="147"/>
        <end position="157"/>
    </location>
</feature>
<protein>
    <submittedName>
        <fullName evidence="4">Pollen-specific leucine-rich repeat extensin 2 isoform X1</fullName>
    </submittedName>
</protein>
<feature type="compositionally biased region" description="Polar residues" evidence="2">
    <location>
        <begin position="122"/>
        <end position="135"/>
    </location>
</feature>
<gene>
    <name evidence="5" type="ORF">JOB18_019803</name>
</gene>
<evidence type="ECO:0000313" key="6">
    <source>
        <dbReference type="Proteomes" id="UP000693946"/>
    </source>
</evidence>
<feature type="compositionally biased region" description="Polar residues" evidence="2">
    <location>
        <begin position="171"/>
        <end position="192"/>
    </location>
</feature>
<dbReference type="Pfam" id="PF05461">
    <property type="entry name" value="ApoL"/>
    <property type="match status" value="1"/>
</dbReference>
<organism evidence="5 6">
    <name type="scientific">Solea senegalensis</name>
    <name type="common">Senegalese sole</name>
    <dbReference type="NCBI Taxonomy" id="28829"/>
    <lineage>
        <taxon>Eukaryota</taxon>
        <taxon>Metazoa</taxon>
        <taxon>Chordata</taxon>
        <taxon>Craniata</taxon>
        <taxon>Vertebrata</taxon>
        <taxon>Euteleostomi</taxon>
        <taxon>Actinopterygii</taxon>
        <taxon>Neopterygii</taxon>
        <taxon>Teleostei</taxon>
        <taxon>Neoteleostei</taxon>
        <taxon>Acanthomorphata</taxon>
        <taxon>Carangaria</taxon>
        <taxon>Pleuronectiformes</taxon>
        <taxon>Pleuronectoidei</taxon>
        <taxon>Soleidae</taxon>
        <taxon>Solea</taxon>
    </lineage>
</organism>
<evidence type="ECO:0000313" key="4">
    <source>
        <dbReference type="EMBL" id="KAG7504931.1"/>
    </source>
</evidence>
<dbReference type="GO" id="GO:0005576">
    <property type="term" value="C:extracellular region"/>
    <property type="evidence" value="ECO:0007669"/>
    <property type="project" value="InterPro"/>
</dbReference>
<proteinExistence type="inferred from homology"/>
<dbReference type="EMBL" id="JAGKHQ010000011">
    <property type="protein sequence ID" value="KAG7504932.1"/>
    <property type="molecule type" value="Genomic_DNA"/>
</dbReference>
<comment type="similarity">
    <text evidence="1">Belongs to the apolipoprotein L family.</text>
</comment>
<feature type="compositionally biased region" description="Polar residues" evidence="2">
    <location>
        <begin position="66"/>
        <end position="84"/>
    </location>
</feature>
<comment type="caution">
    <text evidence="5">The sequence shown here is derived from an EMBL/GenBank/DDBJ whole genome shotgun (WGS) entry which is preliminary data.</text>
</comment>
<dbReference type="EMBL" id="JAGKHQ010000011">
    <property type="protein sequence ID" value="KAG7504931.1"/>
    <property type="molecule type" value="Genomic_DNA"/>
</dbReference>
<evidence type="ECO:0000256" key="3">
    <source>
        <dbReference type="SAM" id="Phobius"/>
    </source>
</evidence>
<evidence type="ECO:0000256" key="2">
    <source>
        <dbReference type="SAM" id="MobiDB-lite"/>
    </source>
</evidence>
<dbReference type="GO" id="GO:0016020">
    <property type="term" value="C:membrane"/>
    <property type="evidence" value="ECO:0007669"/>
    <property type="project" value="TreeGrafter"/>
</dbReference>
<evidence type="ECO:0000256" key="1">
    <source>
        <dbReference type="ARBA" id="ARBA00010090"/>
    </source>
</evidence>
<dbReference type="GO" id="GO:0042157">
    <property type="term" value="P:lipoprotein metabolic process"/>
    <property type="evidence" value="ECO:0007669"/>
    <property type="project" value="InterPro"/>
</dbReference>
<accession>A0AAV6RLT8</accession>
<keyword evidence="6" id="KW-1185">Reference proteome</keyword>
<feature type="compositionally biased region" description="Basic and acidic residues" evidence="2">
    <location>
        <begin position="205"/>
        <end position="214"/>
    </location>
</feature>
<sequence>MTPPKPPRKSLMMKSSITNGYDAIPPAYEEPDALKPAVTAEVLPDFRVKPVPRPRSKILPKPPPSDTTNSDSVNETSSETTAVSCQHDEEPAPRLQPVRPPPRPPPIRCLTSTKPTADVYGGSQNSSSNTETTVNPPAVHLEKRKSLPPPARPPPPAIYYERAQSMRGTPRKTNSVDAQQSTVYSTQQTDSAGVSEEVANPCETYAEKATDATDRPTVPPRLHHVYGPSPTQTRPPPPAFNPPPPPPPPPPYSTGTQSESVYSEIEHRPYLDVLPEDENTTTSVRSMPRSGLRYQSDCFSSRHQSKKDADEIIVMLRWLTRVSKSDMTPSLYGLSLEEEIRSFEQRAMHVSKALRLYNLLLMKRSDCMRSIIAEFNSISHSLDKMKKKAKTMGIAGGTTGAVGGVTAVIGIALAPVTMGASLIATAVGAGMVASAGGMGAHTVKANKKTVNRTTVERLAYDYKGNIVDIEHCLDFILSGMNDLRRHDIARLHRAGAQSDALKMAHLSQTVFQNNADNEKKTSCGLSSQKLLRDFAKELDQYFTEEEGAMLKKSNKSRFSGRVRLLAENLQDHLEYLVRMWEMFS</sequence>
<dbReference type="Proteomes" id="UP000693946">
    <property type="component" value="Linkage Group LG19"/>
</dbReference>
<keyword evidence="3" id="KW-1133">Transmembrane helix</keyword>
<keyword evidence="3" id="KW-0812">Transmembrane</keyword>
<dbReference type="AlphaFoldDB" id="A0AAV6RLT8"/>
<reference evidence="5" key="2">
    <citation type="submission" date="2021-03" db="EMBL/GenBank/DDBJ databases">
        <authorList>
            <person name="Guerrero-Cozar I."/>
            <person name="Gomez-Garrido J."/>
            <person name="Berbel C."/>
            <person name="Martinez-Blanch J.F."/>
            <person name="Alioto T."/>
            <person name="Claros M.G."/>
            <person name="Gagnaire P.A."/>
            <person name="Manchado M."/>
        </authorList>
    </citation>
    <scope>NUCLEOTIDE SEQUENCE</scope>
    <source>
        <strain evidence="5">Sse05_10M</strain>
        <tissue evidence="5">Blood</tissue>
    </source>
</reference>
<dbReference type="GO" id="GO:0006869">
    <property type="term" value="P:lipid transport"/>
    <property type="evidence" value="ECO:0007669"/>
    <property type="project" value="InterPro"/>
</dbReference>
<reference evidence="5 6" key="1">
    <citation type="journal article" date="2021" name="Sci. Rep.">
        <title>Chromosome anchoring in Senegalese sole (Solea senegalensis) reveals sex-associated markers and genome rearrangements in flatfish.</title>
        <authorList>
            <person name="Guerrero-Cozar I."/>
            <person name="Gomez-Garrido J."/>
            <person name="Berbel C."/>
            <person name="Martinez-Blanch J.F."/>
            <person name="Alioto T."/>
            <person name="Claros M.G."/>
            <person name="Gagnaire P.A."/>
            <person name="Manchado M."/>
        </authorList>
    </citation>
    <scope>NUCLEOTIDE SEQUENCE [LARGE SCALE GENOMIC DNA]</scope>
    <source>
        <strain evidence="5">Sse05_10M</strain>
    </source>
</reference>
<dbReference type="PANTHER" id="PTHR14096">
    <property type="entry name" value="APOLIPOPROTEIN L"/>
    <property type="match status" value="1"/>
</dbReference>
<keyword evidence="3" id="KW-0472">Membrane</keyword>
<dbReference type="PANTHER" id="PTHR14096:SF59">
    <property type="entry name" value="APOLIPOPROTEIN L, 1 ISOFORM X1"/>
    <property type="match status" value="1"/>
</dbReference>
<feature type="transmembrane region" description="Helical" evidence="3">
    <location>
        <begin position="422"/>
        <end position="443"/>
    </location>
</feature>
<feature type="region of interest" description="Disordered" evidence="2">
    <location>
        <begin position="44"/>
        <end position="261"/>
    </location>
</feature>
<feature type="region of interest" description="Disordered" evidence="2">
    <location>
        <begin position="269"/>
        <end position="288"/>
    </location>
</feature>
<feature type="compositionally biased region" description="Pro residues" evidence="2">
    <location>
        <begin position="233"/>
        <end position="252"/>
    </location>
</feature>
<feature type="region of interest" description="Disordered" evidence="2">
    <location>
        <begin position="1"/>
        <end position="25"/>
    </location>
</feature>
<dbReference type="InterPro" id="IPR008405">
    <property type="entry name" value="ApoL"/>
</dbReference>
<evidence type="ECO:0000313" key="5">
    <source>
        <dbReference type="EMBL" id="KAG7504932.1"/>
    </source>
</evidence>
<feature type="compositionally biased region" description="Pro residues" evidence="2">
    <location>
        <begin position="98"/>
        <end position="107"/>
    </location>
</feature>
<dbReference type="GO" id="GO:0008289">
    <property type="term" value="F:lipid binding"/>
    <property type="evidence" value="ECO:0007669"/>
    <property type="project" value="InterPro"/>
</dbReference>
<name>A0AAV6RLT8_SOLSE</name>
<feature type="transmembrane region" description="Helical" evidence="3">
    <location>
        <begin position="394"/>
        <end position="416"/>
    </location>
</feature>